<protein>
    <submittedName>
        <fullName evidence="1">Uncharacterized protein</fullName>
    </submittedName>
</protein>
<evidence type="ECO:0000313" key="2">
    <source>
        <dbReference type="Proteomes" id="UP000245926"/>
    </source>
</evidence>
<dbReference type="EMBL" id="CP029550">
    <property type="protein sequence ID" value="AWN40278.1"/>
    <property type="molecule type" value="Genomic_DNA"/>
</dbReference>
<dbReference type="Proteomes" id="UP000245926">
    <property type="component" value="Chromosome"/>
</dbReference>
<accession>A0A2U8W3P5</accession>
<dbReference type="AlphaFoldDB" id="A0A2U8W3P5"/>
<name>A0A2U8W3P5_9HYPH</name>
<sequence>MTAAQADLASVAVQIETLTGAFKEGIDLGSRDRQMLSQLTMLHYQAQVLRLEAAKIAETLGHLYQGKPKFLEAAERIADTVDHLVFKNRKLPWSDR</sequence>
<proteinExistence type="predicted"/>
<evidence type="ECO:0000313" key="1">
    <source>
        <dbReference type="EMBL" id="AWN40278.1"/>
    </source>
</evidence>
<keyword evidence="2" id="KW-1185">Reference proteome</keyword>
<dbReference type="KEGG" id="mets:DK389_06665"/>
<reference evidence="2" key="1">
    <citation type="submission" date="2018-05" db="EMBL/GenBank/DDBJ databases">
        <title>Complete Genome Sequence of Methylobacterium sp. 17SD2-17.</title>
        <authorList>
            <person name="Srinivasan S."/>
        </authorList>
    </citation>
    <scope>NUCLEOTIDE SEQUENCE [LARGE SCALE GENOMIC DNA]</scope>
    <source>
        <strain evidence="2">17SD2-17</strain>
    </source>
</reference>
<organism evidence="1 2">
    <name type="scientific">Methylobacterium durans</name>
    <dbReference type="NCBI Taxonomy" id="2202825"/>
    <lineage>
        <taxon>Bacteria</taxon>
        <taxon>Pseudomonadati</taxon>
        <taxon>Pseudomonadota</taxon>
        <taxon>Alphaproteobacteria</taxon>
        <taxon>Hyphomicrobiales</taxon>
        <taxon>Methylobacteriaceae</taxon>
        <taxon>Methylobacterium</taxon>
    </lineage>
</organism>
<gene>
    <name evidence="1" type="ORF">DK389_06665</name>
</gene>